<feature type="transmembrane region" description="Helical" evidence="10">
    <location>
        <begin position="80"/>
        <end position="98"/>
    </location>
</feature>
<comment type="subunit">
    <text evidence="10">Probably interacts with PlsX.</text>
</comment>
<keyword evidence="12" id="KW-1185">Reference proteome</keyword>
<feature type="transmembrane region" description="Helical" evidence="10">
    <location>
        <begin position="47"/>
        <end position="68"/>
    </location>
</feature>
<dbReference type="NCBIfam" id="TIGR00023">
    <property type="entry name" value="glycerol-3-phosphate 1-O-acyltransferase PlsY"/>
    <property type="match status" value="1"/>
</dbReference>
<dbReference type="GO" id="GO:0005886">
    <property type="term" value="C:plasma membrane"/>
    <property type="evidence" value="ECO:0007669"/>
    <property type="project" value="UniProtKB-SubCell"/>
</dbReference>
<evidence type="ECO:0000256" key="4">
    <source>
        <dbReference type="ARBA" id="ARBA00022692"/>
    </source>
</evidence>
<keyword evidence="5 10" id="KW-1133">Transmembrane helix</keyword>
<sequence length="213" mass="23658">MERIICLFAGYLFGLLQSGYFYGKAHKIDIRNYGSGNSGTTNALRVMGAKAGAVVFLGDFLKSLLPCLMIRVLFRSQPEMVYLLILYTGFGVILGHNYPFYLNFKGGKGIAATAGLIVATDLRMMLLCLVAFVLIVAVTRYVSLGSLVVATIFFVWLFIFGRIGAYGLDQRLLPEFYIVTALISGQAFWRHRANIGRLVRGRENKISFKSGKK</sequence>
<dbReference type="PANTHER" id="PTHR30309:SF0">
    <property type="entry name" value="GLYCEROL-3-PHOSPHATE ACYLTRANSFERASE-RELATED"/>
    <property type="match status" value="1"/>
</dbReference>
<keyword evidence="6 10" id="KW-0443">Lipid metabolism</keyword>
<evidence type="ECO:0000256" key="5">
    <source>
        <dbReference type="ARBA" id="ARBA00022989"/>
    </source>
</evidence>
<comment type="caution">
    <text evidence="11">The sequence shown here is derived from an EMBL/GenBank/DDBJ whole genome shotgun (WGS) entry which is preliminary data.</text>
</comment>
<feature type="transmembrane region" description="Helical" evidence="10">
    <location>
        <begin position="141"/>
        <end position="160"/>
    </location>
</feature>
<dbReference type="STRING" id="29354.IO98_16525"/>
<dbReference type="GO" id="GO:0008654">
    <property type="term" value="P:phospholipid biosynthetic process"/>
    <property type="evidence" value="ECO:0007669"/>
    <property type="project" value="UniProtKB-UniRule"/>
</dbReference>
<comment type="similarity">
    <text evidence="10">Belongs to the PlsY family.</text>
</comment>
<dbReference type="EMBL" id="JPME01000020">
    <property type="protein sequence ID" value="KEZ89055.1"/>
    <property type="molecule type" value="Genomic_DNA"/>
</dbReference>
<dbReference type="RefSeq" id="WP_038282955.1">
    <property type="nucleotide sequence ID" value="NZ_JPME01000020.1"/>
</dbReference>
<dbReference type="Proteomes" id="UP000028525">
    <property type="component" value="Unassembled WGS sequence"/>
</dbReference>
<proteinExistence type="inferred from homology"/>
<evidence type="ECO:0000256" key="2">
    <source>
        <dbReference type="ARBA" id="ARBA00022516"/>
    </source>
</evidence>
<comment type="subcellular location">
    <subcellularLocation>
        <location evidence="10">Cell membrane</location>
        <topology evidence="10">Multi-pass membrane protein</topology>
    </subcellularLocation>
</comment>
<keyword evidence="4 10" id="KW-0812">Transmembrane</keyword>
<dbReference type="OrthoDB" id="9777124at2"/>
<keyword evidence="3 10" id="KW-0808">Transferase</keyword>
<comment type="catalytic activity">
    <reaction evidence="10">
        <text>an acyl phosphate + sn-glycerol 3-phosphate = a 1-acyl-sn-glycero-3-phosphate + phosphate</text>
        <dbReference type="Rhea" id="RHEA:34075"/>
        <dbReference type="ChEBI" id="CHEBI:43474"/>
        <dbReference type="ChEBI" id="CHEBI:57597"/>
        <dbReference type="ChEBI" id="CHEBI:57970"/>
        <dbReference type="ChEBI" id="CHEBI:59918"/>
        <dbReference type="EC" id="2.3.1.275"/>
    </reaction>
</comment>
<reference evidence="11 12" key="1">
    <citation type="submission" date="2014-07" db="EMBL/GenBank/DDBJ databases">
        <title>Draft genome of Clostridium celerecrescens 152B isolated from sediments associated with methane hydrate from Krishna Godavari basin.</title>
        <authorList>
            <person name="Honkalas V.S."/>
            <person name="Dabir A.P."/>
            <person name="Arora P."/>
            <person name="Dhakephalkar P.K."/>
        </authorList>
    </citation>
    <scope>NUCLEOTIDE SEQUENCE [LARGE SCALE GENOMIC DNA]</scope>
    <source>
        <strain evidence="11 12">152B</strain>
    </source>
</reference>
<dbReference type="InterPro" id="IPR003811">
    <property type="entry name" value="G3P_acylTferase_PlsY"/>
</dbReference>
<evidence type="ECO:0000313" key="11">
    <source>
        <dbReference type="EMBL" id="KEZ89055.1"/>
    </source>
</evidence>
<name>A0A084JJC1_9FIRM</name>
<protein>
    <recommendedName>
        <fullName evidence="10">Glycerol-3-phosphate acyltransferase</fullName>
    </recommendedName>
    <alternativeName>
        <fullName evidence="10">Acyl-PO4 G3P acyltransferase</fullName>
    </alternativeName>
    <alternativeName>
        <fullName evidence="10">Acyl-phosphate--glycerol-3-phosphate acyltransferase</fullName>
    </alternativeName>
    <alternativeName>
        <fullName evidence="10">G3P acyltransferase</fullName>
        <shortName evidence="10">GPAT</shortName>
        <ecNumber evidence="10">2.3.1.275</ecNumber>
    </alternativeName>
    <alternativeName>
        <fullName evidence="10">Lysophosphatidic acid synthase</fullName>
        <shortName evidence="10">LPA synthase</shortName>
    </alternativeName>
</protein>
<organism evidence="11 12">
    <name type="scientific">Lacrimispora celerecrescens</name>
    <dbReference type="NCBI Taxonomy" id="29354"/>
    <lineage>
        <taxon>Bacteria</taxon>
        <taxon>Bacillati</taxon>
        <taxon>Bacillota</taxon>
        <taxon>Clostridia</taxon>
        <taxon>Lachnospirales</taxon>
        <taxon>Lachnospiraceae</taxon>
        <taxon>Lacrimispora</taxon>
    </lineage>
</organism>
<gene>
    <name evidence="10" type="primary">plsY</name>
    <name evidence="11" type="ORF">IO98_16525</name>
</gene>
<dbReference type="Pfam" id="PF02660">
    <property type="entry name" value="G3P_acyltransf"/>
    <property type="match status" value="1"/>
</dbReference>
<evidence type="ECO:0000256" key="6">
    <source>
        <dbReference type="ARBA" id="ARBA00023098"/>
    </source>
</evidence>
<dbReference type="EC" id="2.3.1.275" evidence="10"/>
<evidence type="ECO:0000256" key="1">
    <source>
        <dbReference type="ARBA" id="ARBA00022475"/>
    </source>
</evidence>
<keyword evidence="1 10" id="KW-1003">Cell membrane</keyword>
<evidence type="ECO:0000313" key="12">
    <source>
        <dbReference type="Proteomes" id="UP000028525"/>
    </source>
</evidence>
<comment type="pathway">
    <text evidence="10">Lipid metabolism; phospholipid metabolism.</text>
</comment>
<evidence type="ECO:0000256" key="3">
    <source>
        <dbReference type="ARBA" id="ARBA00022679"/>
    </source>
</evidence>
<keyword evidence="8 10" id="KW-0594">Phospholipid biosynthesis</keyword>
<keyword evidence="2 10" id="KW-0444">Lipid biosynthesis</keyword>
<evidence type="ECO:0000256" key="7">
    <source>
        <dbReference type="ARBA" id="ARBA00023136"/>
    </source>
</evidence>
<dbReference type="UniPathway" id="UPA00085"/>
<feature type="transmembrane region" description="Helical" evidence="10">
    <location>
        <begin position="110"/>
        <end position="134"/>
    </location>
</feature>
<dbReference type="AlphaFoldDB" id="A0A084JJC1"/>
<dbReference type="HAMAP" id="MF_01043">
    <property type="entry name" value="PlsY"/>
    <property type="match status" value="1"/>
</dbReference>
<evidence type="ECO:0000256" key="9">
    <source>
        <dbReference type="ARBA" id="ARBA00023264"/>
    </source>
</evidence>
<dbReference type="PANTHER" id="PTHR30309">
    <property type="entry name" value="INNER MEMBRANE PROTEIN YGIH"/>
    <property type="match status" value="1"/>
</dbReference>
<dbReference type="GO" id="GO:0043772">
    <property type="term" value="F:acyl-phosphate glycerol-3-phosphate acyltransferase activity"/>
    <property type="evidence" value="ECO:0007669"/>
    <property type="project" value="UniProtKB-UniRule"/>
</dbReference>
<dbReference type="SMART" id="SM01207">
    <property type="entry name" value="G3P_acyltransf"/>
    <property type="match status" value="1"/>
</dbReference>
<keyword evidence="11" id="KW-0012">Acyltransferase</keyword>
<comment type="function">
    <text evidence="10">Catalyzes the transfer of an acyl group from acyl-phosphate (acyl-PO(4)) to glycerol-3-phosphate (G3P) to form lysophosphatidic acid (LPA). This enzyme utilizes acyl-phosphate as fatty acyl donor, but not acyl-CoA or acyl-ACP.</text>
</comment>
<accession>A0A084JJC1</accession>
<keyword evidence="7 10" id="KW-0472">Membrane</keyword>
<keyword evidence="9 10" id="KW-1208">Phospholipid metabolism</keyword>
<evidence type="ECO:0000256" key="10">
    <source>
        <dbReference type="HAMAP-Rule" id="MF_01043"/>
    </source>
</evidence>
<evidence type="ECO:0000256" key="8">
    <source>
        <dbReference type="ARBA" id="ARBA00023209"/>
    </source>
</evidence>